<feature type="domain" description="Reverse transcriptase zinc-binding" evidence="1">
    <location>
        <begin position="102"/>
        <end position="153"/>
    </location>
</feature>
<sequence length="239" mass="28563">MSPGSTLCGGLGLKHFSNWNKTVIAKLVWAISNKQDTLWVKWVHERYIKQQDWWDYTPAYGSSWYWKKLCKIKELFKQGCAIPRAWDWQGQNTYQISKGHQWLMPSHTTHQLPTKHRLNKLYPQPDTHCAFCHLMEEVEMHLFFKCNYARAIWQDPDLTGITTALLKLRVSKASKSITYAIFTSVIYYIWSTRNQVIFRHQIQPHQRTFQTIKEQVIHRILYINSLTHKYDMYIDRLVQ</sequence>
<proteinExistence type="predicted"/>
<dbReference type="Pfam" id="PF13966">
    <property type="entry name" value="zf-RVT"/>
    <property type="match status" value="1"/>
</dbReference>
<keyword evidence="3" id="KW-1185">Reference proteome</keyword>
<organism evidence="2 3">
    <name type="scientific">Carnegiea gigantea</name>
    <dbReference type="NCBI Taxonomy" id="171969"/>
    <lineage>
        <taxon>Eukaryota</taxon>
        <taxon>Viridiplantae</taxon>
        <taxon>Streptophyta</taxon>
        <taxon>Embryophyta</taxon>
        <taxon>Tracheophyta</taxon>
        <taxon>Spermatophyta</taxon>
        <taxon>Magnoliopsida</taxon>
        <taxon>eudicotyledons</taxon>
        <taxon>Gunneridae</taxon>
        <taxon>Pentapetalae</taxon>
        <taxon>Caryophyllales</taxon>
        <taxon>Cactineae</taxon>
        <taxon>Cactaceae</taxon>
        <taxon>Cactoideae</taxon>
        <taxon>Echinocereeae</taxon>
        <taxon>Carnegiea</taxon>
    </lineage>
</organism>
<dbReference type="EMBL" id="JAKOGI010000151">
    <property type="protein sequence ID" value="KAJ8441866.1"/>
    <property type="molecule type" value="Genomic_DNA"/>
</dbReference>
<dbReference type="Proteomes" id="UP001153076">
    <property type="component" value="Unassembled WGS sequence"/>
</dbReference>
<dbReference type="OrthoDB" id="1108283at2759"/>
<dbReference type="InterPro" id="IPR026960">
    <property type="entry name" value="RVT-Znf"/>
</dbReference>
<evidence type="ECO:0000259" key="1">
    <source>
        <dbReference type="Pfam" id="PF13966"/>
    </source>
</evidence>
<evidence type="ECO:0000313" key="3">
    <source>
        <dbReference type="Proteomes" id="UP001153076"/>
    </source>
</evidence>
<accession>A0A9Q1KCZ6</accession>
<protein>
    <recommendedName>
        <fullName evidence="1">Reverse transcriptase zinc-binding domain-containing protein</fullName>
    </recommendedName>
</protein>
<dbReference type="PANTHER" id="PTHR33116">
    <property type="entry name" value="REVERSE TRANSCRIPTASE ZINC-BINDING DOMAIN-CONTAINING PROTEIN-RELATED-RELATED"/>
    <property type="match status" value="1"/>
</dbReference>
<comment type="caution">
    <text evidence="2">The sequence shown here is derived from an EMBL/GenBank/DDBJ whole genome shotgun (WGS) entry which is preliminary data.</text>
</comment>
<evidence type="ECO:0000313" key="2">
    <source>
        <dbReference type="EMBL" id="KAJ8441866.1"/>
    </source>
</evidence>
<name>A0A9Q1KCZ6_9CARY</name>
<reference evidence="2" key="1">
    <citation type="submission" date="2022-04" db="EMBL/GenBank/DDBJ databases">
        <title>Carnegiea gigantea Genome sequencing and assembly v2.</title>
        <authorList>
            <person name="Copetti D."/>
            <person name="Sanderson M.J."/>
            <person name="Burquez A."/>
            <person name="Wojciechowski M.F."/>
        </authorList>
    </citation>
    <scope>NUCLEOTIDE SEQUENCE</scope>
    <source>
        <strain evidence="2">SGP5-SGP5p</strain>
        <tissue evidence="2">Aerial part</tissue>
    </source>
</reference>
<gene>
    <name evidence="2" type="ORF">Cgig2_034125</name>
</gene>
<dbReference type="AlphaFoldDB" id="A0A9Q1KCZ6"/>
<dbReference type="PANTHER" id="PTHR33116:SF84">
    <property type="entry name" value="RNA-DIRECTED DNA POLYMERASE"/>
    <property type="match status" value="1"/>
</dbReference>